<reference evidence="3" key="1">
    <citation type="journal article" date="2019" name="Int. J. Syst. Evol. Microbiol.">
        <title>The Global Catalogue of Microorganisms (GCM) 10K type strain sequencing project: providing services to taxonomists for standard genome sequencing and annotation.</title>
        <authorList>
            <consortium name="The Broad Institute Genomics Platform"/>
            <consortium name="The Broad Institute Genome Sequencing Center for Infectious Disease"/>
            <person name="Wu L."/>
            <person name="Ma J."/>
        </authorList>
    </citation>
    <scope>NUCLEOTIDE SEQUENCE [LARGE SCALE GENOMIC DNA]</scope>
    <source>
        <strain evidence="3">CGMCC 1.12121</strain>
    </source>
</reference>
<name>A0ABV9CWA0_9GAMM</name>
<dbReference type="EMBL" id="JBHSEU010000001">
    <property type="protein sequence ID" value="MFC4537258.1"/>
    <property type="molecule type" value="Genomic_DNA"/>
</dbReference>
<evidence type="ECO:0000313" key="2">
    <source>
        <dbReference type="EMBL" id="MFC4537258.1"/>
    </source>
</evidence>
<proteinExistence type="predicted"/>
<keyword evidence="3" id="KW-1185">Reference proteome</keyword>
<dbReference type="InterPro" id="IPR006186">
    <property type="entry name" value="Ser/Thr-sp_prot-phosphatase"/>
</dbReference>
<evidence type="ECO:0000313" key="3">
    <source>
        <dbReference type="Proteomes" id="UP001596030"/>
    </source>
</evidence>
<protein>
    <submittedName>
        <fullName evidence="2">Metallophosphoesterase</fullName>
    </submittedName>
</protein>
<dbReference type="InterPro" id="IPR004843">
    <property type="entry name" value="Calcineurin-like_PHP"/>
</dbReference>
<organism evidence="2 3">
    <name type="scientific">Chromohalobacter sarecensis</name>
    <dbReference type="NCBI Taxonomy" id="245294"/>
    <lineage>
        <taxon>Bacteria</taxon>
        <taxon>Pseudomonadati</taxon>
        <taxon>Pseudomonadota</taxon>
        <taxon>Gammaproteobacteria</taxon>
        <taxon>Oceanospirillales</taxon>
        <taxon>Halomonadaceae</taxon>
        <taxon>Chromohalobacter</taxon>
    </lineage>
</organism>
<dbReference type="PROSITE" id="PS00125">
    <property type="entry name" value="SER_THR_PHOSPHATASE"/>
    <property type="match status" value="1"/>
</dbReference>
<sequence>MFQRHGPNERGRDFIVGDIHGQLALLHETLSAVGFDRQRDRLFSVGDLIDRGADSLECLSLALEPWFYAVRGNHEMLAYDALLGEERGSLKTRDAWMINGGTWALEAGLAEVQTLLQQALPCMPYAREISVAGKRLGIVHAEPPADWRDVVTPSQELLWGRTRIRRGDETPVRGIDAVVVGHTIVERPTWLGNVYYIDTGAFTTGRLTLIEAGTLMSGSEPLPL</sequence>
<dbReference type="SUPFAM" id="SSF56300">
    <property type="entry name" value="Metallo-dependent phosphatases"/>
    <property type="match status" value="1"/>
</dbReference>
<evidence type="ECO:0000259" key="1">
    <source>
        <dbReference type="PROSITE" id="PS00125"/>
    </source>
</evidence>
<accession>A0ABV9CWA0</accession>
<dbReference type="RefSeq" id="WP_246975246.1">
    <property type="nucleotide sequence ID" value="NZ_JAKGAN010000007.1"/>
</dbReference>
<dbReference type="PANTHER" id="PTHR42850">
    <property type="entry name" value="METALLOPHOSPHOESTERASE"/>
    <property type="match status" value="1"/>
</dbReference>
<dbReference type="Proteomes" id="UP001596030">
    <property type="component" value="Unassembled WGS sequence"/>
</dbReference>
<dbReference type="InterPro" id="IPR029052">
    <property type="entry name" value="Metallo-depent_PP-like"/>
</dbReference>
<gene>
    <name evidence="2" type="ORF">ACFO0U_00505</name>
</gene>
<comment type="caution">
    <text evidence="2">The sequence shown here is derived from an EMBL/GenBank/DDBJ whole genome shotgun (WGS) entry which is preliminary data.</text>
</comment>
<dbReference type="PANTHER" id="PTHR42850:SF4">
    <property type="entry name" value="ZINC-DEPENDENT ENDOPOLYPHOSPHATASE"/>
    <property type="match status" value="1"/>
</dbReference>
<dbReference type="InterPro" id="IPR050126">
    <property type="entry name" value="Ap4A_hydrolase"/>
</dbReference>
<dbReference type="Pfam" id="PF00149">
    <property type="entry name" value="Metallophos"/>
    <property type="match status" value="1"/>
</dbReference>
<feature type="domain" description="Serine/threonine specific protein phosphatases" evidence="1">
    <location>
        <begin position="70"/>
        <end position="75"/>
    </location>
</feature>
<dbReference type="Gene3D" id="3.60.21.10">
    <property type="match status" value="1"/>
</dbReference>